<evidence type="ECO:0000313" key="6">
    <source>
        <dbReference type="Proteomes" id="UP000603369"/>
    </source>
</evidence>
<dbReference type="Pfam" id="PF01420">
    <property type="entry name" value="Methylase_S"/>
    <property type="match status" value="1"/>
</dbReference>
<name>A0A8I1HV53_9CORY</name>
<keyword evidence="2" id="KW-0680">Restriction system</keyword>
<dbReference type="SUPFAM" id="SSF116734">
    <property type="entry name" value="DNA methylase specificity domain"/>
    <property type="match status" value="1"/>
</dbReference>
<dbReference type="GO" id="GO:0003677">
    <property type="term" value="F:DNA binding"/>
    <property type="evidence" value="ECO:0007669"/>
    <property type="project" value="UniProtKB-KW"/>
</dbReference>
<keyword evidence="6" id="KW-1185">Reference proteome</keyword>
<dbReference type="PANTHER" id="PTHR30408:SF12">
    <property type="entry name" value="TYPE I RESTRICTION ENZYME MJAVIII SPECIFICITY SUBUNIT"/>
    <property type="match status" value="1"/>
</dbReference>
<dbReference type="CDD" id="cd17267">
    <property type="entry name" value="RMtype1_S_EcoAO83I-TRD1-CR1_like"/>
    <property type="match status" value="1"/>
</dbReference>
<dbReference type="GO" id="GO:0004519">
    <property type="term" value="F:endonuclease activity"/>
    <property type="evidence" value="ECO:0007669"/>
    <property type="project" value="UniProtKB-KW"/>
</dbReference>
<accession>A0A8I1HV53</accession>
<dbReference type="InterPro" id="IPR000055">
    <property type="entry name" value="Restrct_endonuc_typeI_TRD"/>
</dbReference>
<evidence type="ECO:0000313" key="5">
    <source>
        <dbReference type="EMBL" id="MBK3427800.1"/>
    </source>
</evidence>
<evidence type="ECO:0000256" key="3">
    <source>
        <dbReference type="ARBA" id="ARBA00023125"/>
    </source>
</evidence>
<protein>
    <submittedName>
        <fullName evidence="5">Restriction endonuclease subunit S</fullName>
    </submittedName>
</protein>
<keyword evidence="3" id="KW-0238">DNA-binding</keyword>
<evidence type="ECO:0000259" key="4">
    <source>
        <dbReference type="Pfam" id="PF01420"/>
    </source>
</evidence>
<sequence>MVSLQRGFDLAKEARIPGPFRILSAGKSGETHNEAKVKGPGFAIGRATNLGKPQWSDEDFWPLNTTLFATDFHGNDPRWLFYWFENADLTGFDSGSVQPMLNRNYIAGISINLPPIEEQTAIATMLRSLDDKIAANNRAKGIALDLIKALGGKPTNTVKLSVLCERSTHSIKPETIEAKAVLHYSLPAFDLGAPAQEDPATIKSNKFSLEHPCVLLSKLNPHTPRIWSVPVINEDVPMIASSEFVVLQPTTCRQAQLFAATAQPELFHHLESLTGGTSKSHQRVRPADILTSEVPDTRTLSAEESQMLESLTLRFESLVVENQALVRTRDELLPLLMSGRITVGEAEDAADEAASES</sequence>
<comment type="caution">
    <text evidence="5">The sequence shown here is derived from an EMBL/GenBank/DDBJ whole genome shotgun (WGS) entry which is preliminary data.</text>
</comment>
<dbReference type="RefSeq" id="WP_200435619.1">
    <property type="nucleotide sequence ID" value="NZ_JAEHFL010000005.1"/>
</dbReference>
<evidence type="ECO:0000256" key="2">
    <source>
        <dbReference type="ARBA" id="ARBA00022747"/>
    </source>
</evidence>
<gene>
    <name evidence="5" type="ORF">JDP02_04615</name>
</gene>
<dbReference type="GO" id="GO:0009307">
    <property type="term" value="P:DNA restriction-modification system"/>
    <property type="evidence" value="ECO:0007669"/>
    <property type="project" value="UniProtKB-KW"/>
</dbReference>
<keyword evidence="5" id="KW-0255">Endonuclease</keyword>
<dbReference type="Proteomes" id="UP000603369">
    <property type="component" value="Unassembled WGS sequence"/>
</dbReference>
<dbReference type="InterPro" id="IPR052021">
    <property type="entry name" value="Type-I_RS_S_subunit"/>
</dbReference>
<organism evidence="5 6">
    <name type="scientific">Corynebacterium tuberculostearicum</name>
    <dbReference type="NCBI Taxonomy" id="38304"/>
    <lineage>
        <taxon>Bacteria</taxon>
        <taxon>Bacillati</taxon>
        <taxon>Actinomycetota</taxon>
        <taxon>Actinomycetes</taxon>
        <taxon>Mycobacteriales</taxon>
        <taxon>Corynebacteriaceae</taxon>
        <taxon>Corynebacterium</taxon>
    </lineage>
</organism>
<comment type="similarity">
    <text evidence="1">Belongs to the type-I restriction system S methylase family.</text>
</comment>
<dbReference type="EMBL" id="JAEHFL010000005">
    <property type="protein sequence ID" value="MBK3427800.1"/>
    <property type="molecule type" value="Genomic_DNA"/>
</dbReference>
<reference evidence="5 6" key="1">
    <citation type="submission" date="2020-12" db="EMBL/GenBank/DDBJ databases">
        <title>Draft genome sequence of the commensal strain Corynebacterium tuberculostearicum MFP09/CIP 102622 isolated from human skin.</title>
        <authorList>
            <person name="Boukerb A.M."/>
            <person name="Janvier X."/>
            <person name="Feuilloley M.G.J."/>
            <person name="Groboillot A."/>
        </authorList>
    </citation>
    <scope>NUCLEOTIDE SEQUENCE [LARGE SCALE GENOMIC DNA]</scope>
    <source>
        <strain evidence="5 6">CIP 102622</strain>
    </source>
</reference>
<keyword evidence="5" id="KW-0378">Hydrolase</keyword>
<dbReference type="Gene3D" id="3.90.220.20">
    <property type="entry name" value="DNA methylase specificity domains"/>
    <property type="match status" value="2"/>
</dbReference>
<proteinExistence type="inferred from homology"/>
<evidence type="ECO:0000256" key="1">
    <source>
        <dbReference type="ARBA" id="ARBA00010923"/>
    </source>
</evidence>
<dbReference type="PANTHER" id="PTHR30408">
    <property type="entry name" value="TYPE-1 RESTRICTION ENZYME ECOKI SPECIFICITY PROTEIN"/>
    <property type="match status" value="1"/>
</dbReference>
<dbReference type="InterPro" id="IPR044946">
    <property type="entry name" value="Restrct_endonuc_typeI_TRD_sf"/>
</dbReference>
<feature type="domain" description="Type I restriction modification DNA specificity" evidence="4">
    <location>
        <begin position="49"/>
        <end position="138"/>
    </location>
</feature>
<dbReference type="AlphaFoldDB" id="A0A8I1HV53"/>
<keyword evidence="5" id="KW-0540">Nuclease</keyword>